<name>W6Q2P2_PENRF</name>
<dbReference type="AlphaFoldDB" id="W6Q2P2"/>
<feature type="domain" description="SRR1-like" evidence="1">
    <location>
        <begin position="6"/>
        <end position="123"/>
    </location>
</feature>
<dbReference type="InterPro" id="IPR012942">
    <property type="entry name" value="SRR1-like"/>
</dbReference>
<protein>
    <submittedName>
        <fullName evidence="2">Genomic scaffold, ProqFM164S02</fullName>
    </submittedName>
</protein>
<gene>
    <name evidence="2" type="ORF">PROQFM164_S02g000745</name>
</gene>
<dbReference type="OrthoDB" id="5230585at2759"/>
<dbReference type="PANTHER" id="PTHR42080">
    <property type="entry name" value="SRR1 DOMAIN-CONTAINING PROTEIN"/>
    <property type="match status" value="1"/>
</dbReference>
<accession>W6Q2P2</accession>
<reference evidence="2" key="1">
    <citation type="journal article" date="2014" name="Nat. Commun.">
        <title>Multiple recent horizontal transfers of a large genomic region in cheese making fungi.</title>
        <authorList>
            <person name="Cheeseman K."/>
            <person name="Ropars J."/>
            <person name="Renault P."/>
            <person name="Dupont J."/>
            <person name="Gouzy J."/>
            <person name="Branca A."/>
            <person name="Abraham A.L."/>
            <person name="Ceppi M."/>
            <person name="Conseiller E."/>
            <person name="Debuchy R."/>
            <person name="Malagnac F."/>
            <person name="Goarin A."/>
            <person name="Silar P."/>
            <person name="Lacoste S."/>
            <person name="Sallet E."/>
            <person name="Bensimon A."/>
            <person name="Giraud T."/>
            <person name="Brygoo Y."/>
        </authorList>
    </citation>
    <scope>NUCLEOTIDE SEQUENCE [LARGE SCALE GENOMIC DNA]</scope>
    <source>
        <strain evidence="2">FM164</strain>
    </source>
</reference>
<evidence type="ECO:0000313" key="2">
    <source>
        <dbReference type="EMBL" id="CDM30595.1"/>
    </source>
</evidence>
<dbReference type="Proteomes" id="UP000030686">
    <property type="component" value="Unassembled WGS sequence"/>
</dbReference>
<dbReference type="PANTHER" id="PTHR42080:SF3">
    <property type="entry name" value="SRR1-LIKE DOMAIN-CONTAINING PROTEIN"/>
    <property type="match status" value="1"/>
</dbReference>
<dbReference type="EMBL" id="HG792016">
    <property type="protein sequence ID" value="CDM30595.1"/>
    <property type="molecule type" value="Genomic_DNA"/>
</dbReference>
<dbReference type="Pfam" id="PF07985">
    <property type="entry name" value="SRR1"/>
    <property type="match status" value="1"/>
</dbReference>
<sequence length="140" mass="15864">MEWLKERDNKEKVVCYAQDPDYTEVDTKILDEAGIEVIEDPRGWLEVDEHSIILSIAPNVPVKEIITDIARPAVIIWGRVGDNDGLVRGLTDPDSPRVRAMLEGYEQHEFGPDEEMFSDIVLYIRKSVAAPRPSPDGRFS</sequence>
<proteinExistence type="predicted"/>
<keyword evidence="3" id="KW-1185">Reference proteome</keyword>
<evidence type="ECO:0000313" key="3">
    <source>
        <dbReference type="Proteomes" id="UP000030686"/>
    </source>
</evidence>
<evidence type="ECO:0000259" key="1">
    <source>
        <dbReference type="Pfam" id="PF07985"/>
    </source>
</evidence>
<organism evidence="2 3">
    <name type="scientific">Penicillium roqueforti (strain FM164)</name>
    <dbReference type="NCBI Taxonomy" id="1365484"/>
    <lineage>
        <taxon>Eukaryota</taxon>
        <taxon>Fungi</taxon>
        <taxon>Dikarya</taxon>
        <taxon>Ascomycota</taxon>
        <taxon>Pezizomycotina</taxon>
        <taxon>Eurotiomycetes</taxon>
        <taxon>Eurotiomycetidae</taxon>
        <taxon>Eurotiales</taxon>
        <taxon>Aspergillaceae</taxon>
        <taxon>Penicillium</taxon>
    </lineage>
</organism>